<proteinExistence type="predicted"/>
<evidence type="ECO:0000256" key="1">
    <source>
        <dbReference type="SAM" id="MobiDB-lite"/>
    </source>
</evidence>
<sequence>MSDYSTLSPMSLHHNHHSRSLKPTLCAYHALSSRLKLKATRPGWKAHVFSDRQRTVDGPSRPVPEGTRSRRRKSLQLGSQEAEFSTVPTLANGPSSPESPISLPNHFYGTSQSLAKSRQCPDSREGSDDSTPDVIPRTASQIRAEPDEVACFEALLWRYTDKHFKTETEAYMHVGDLQGVLIPRFYAAVRVSTSKKDTGGPDKCLRGGSGRHGAVWTLLSLPVWLDFDRLVREDGHD</sequence>
<evidence type="ECO:0000313" key="2">
    <source>
        <dbReference type="EMBL" id="VTT74605.1"/>
    </source>
</evidence>
<protein>
    <submittedName>
        <fullName evidence="2">Uncharacterized protein</fullName>
    </submittedName>
</protein>
<reference evidence="2" key="1">
    <citation type="submission" date="2019-05" db="EMBL/GenBank/DDBJ databases">
        <authorList>
            <person name="Piombo E."/>
        </authorList>
    </citation>
    <scope>NUCLEOTIDE SEQUENCE</scope>
    <source>
        <strain evidence="2">C2S</strain>
    </source>
</reference>
<gene>
    <name evidence="2" type="ORF">C2S_1791</name>
</gene>
<feature type="region of interest" description="Disordered" evidence="1">
    <location>
        <begin position="46"/>
        <end position="135"/>
    </location>
</feature>
<evidence type="ECO:0000313" key="3">
    <source>
        <dbReference type="Proteomes" id="UP000760494"/>
    </source>
</evidence>
<name>A0A9Q9UCF2_FUSFU</name>
<dbReference type="AlphaFoldDB" id="A0A9Q9UCF2"/>
<comment type="caution">
    <text evidence="2">The sequence shown here is derived from an EMBL/GenBank/DDBJ whole genome shotgun (WGS) entry which is preliminary data.</text>
</comment>
<accession>A0A9Q9UCF2</accession>
<dbReference type="EMBL" id="CABFJX010000374">
    <property type="protein sequence ID" value="VTT74605.1"/>
    <property type="molecule type" value="Genomic_DNA"/>
</dbReference>
<organism evidence="2 3">
    <name type="scientific">Fusarium fujikuroi</name>
    <name type="common">Bakanae and foot rot disease fungus</name>
    <name type="synonym">Gibberella fujikuroi</name>
    <dbReference type="NCBI Taxonomy" id="5127"/>
    <lineage>
        <taxon>Eukaryota</taxon>
        <taxon>Fungi</taxon>
        <taxon>Dikarya</taxon>
        <taxon>Ascomycota</taxon>
        <taxon>Pezizomycotina</taxon>
        <taxon>Sordariomycetes</taxon>
        <taxon>Hypocreomycetidae</taxon>
        <taxon>Hypocreales</taxon>
        <taxon>Nectriaceae</taxon>
        <taxon>Fusarium</taxon>
        <taxon>Fusarium fujikuroi species complex</taxon>
    </lineage>
</organism>
<dbReference type="Proteomes" id="UP000760494">
    <property type="component" value="Unassembled WGS sequence"/>
</dbReference>
<feature type="compositionally biased region" description="Polar residues" evidence="1">
    <location>
        <begin position="76"/>
        <end position="99"/>
    </location>
</feature>